<dbReference type="Gene3D" id="3.40.250.10">
    <property type="entry name" value="Rhodanese-like domain"/>
    <property type="match status" value="2"/>
</dbReference>
<evidence type="ECO:0000259" key="3">
    <source>
        <dbReference type="PROSITE" id="PS50206"/>
    </source>
</evidence>
<dbReference type="InterPro" id="IPR036873">
    <property type="entry name" value="Rhodanese-like_dom_sf"/>
</dbReference>
<dbReference type="CDD" id="cd01449">
    <property type="entry name" value="TST_Repeat_2"/>
    <property type="match status" value="1"/>
</dbReference>
<dbReference type="PANTHER" id="PTHR11364">
    <property type="entry name" value="THIOSULFATE SULFERTANSFERASE"/>
    <property type="match status" value="1"/>
</dbReference>
<evidence type="ECO:0000313" key="4">
    <source>
        <dbReference type="EMBL" id="SDX04276.1"/>
    </source>
</evidence>
<keyword evidence="1 4" id="KW-0808">Transferase</keyword>
<dbReference type="PROSITE" id="PS50206">
    <property type="entry name" value="RHODANESE_3"/>
    <property type="match status" value="2"/>
</dbReference>
<organism evidence="4 5">
    <name type="scientific">Marininema mesophilum</name>
    <dbReference type="NCBI Taxonomy" id="1048340"/>
    <lineage>
        <taxon>Bacteria</taxon>
        <taxon>Bacillati</taxon>
        <taxon>Bacillota</taxon>
        <taxon>Bacilli</taxon>
        <taxon>Bacillales</taxon>
        <taxon>Thermoactinomycetaceae</taxon>
        <taxon>Marininema</taxon>
    </lineage>
</organism>
<accession>A0A1H2YGI1</accession>
<name>A0A1H2YGI1_9BACL</name>
<dbReference type="InterPro" id="IPR001763">
    <property type="entry name" value="Rhodanese-like_dom"/>
</dbReference>
<dbReference type="CDD" id="cd01448">
    <property type="entry name" value="TST_Repeat_1"/>
    <property type="match status" value="1"/>
</dbReference>
<gene>
    <name evidence="4" type="ORF">SAMN05444487_10968</name>
</gene>
<dbReference type="FunFam" id="3.40.250.10:FF:000035">
    <property type="entry name" value="Thiosulfate sulfurtransferase"/>
    <property type="match status" value="1"/>
</dbReference>
<evidence type="ECO:0000313" key="5">
    <source>
        <dbReference type="Proteomes" id="UP000198534"/>
    </source>
</evidence>
<dbReference type="AlphaFoldDB" id="A0A1H2YGI1"/>
<dbReference type="InterPro" id="IPR001307">
    <property type="entry name" value="Thiosulphate_STrfase_CS"/>
</dbReference>
<proteinExistence type="predicted"/>
<feature type="domain" description="Rhodanese" evidence="3">
    <location>
        <begin position="162"/>
        <end position="272"/>
    </location>
</feature>
<keyword evidence="2" id="KW-0677">Repeat</keyword>
<dbReference type="Proteomes" id="UP000198534">
    <property type="component" value="Unassembled WGS sequence"/>
</dbReference>
<dbReference type="PANTHER" id="PTHR11364:SF27">
    <property type="entry name" value="SULFURTRANSFERASE"/>
    <property type="match status" value="1"/>
</dbReference>
<dbReference type="SMART" id="SM00450">
    <property type="entry name" value="RHOD"/>
    <property type="match status" value="2"/>
</dbReference>
<dbReference type="Pfam" id="PF00581">
    <property type="entry name" value="Rhodanese"/>
    <property type="match status" value="2"/>
</dbReference>
<dbReference type="STRING" id="1048340.SAMN05444487_10968"/>
<reference evidence="4 5" key="1">
    <citation type="submission" date="2016-10" db="EMBL/GenBank/DDBJ databases">
        <authorList>
            <person name="de Groot N.N."/>
        </authorList>
    </citation>
    <scope>NUCLEOTIDE SEQUENCE [LARGE SCALE GENOMIC DNA]</scope>
    <source>
        <strain evidence="4 5">DSM 45610</strain>
    </source>
</reference>
<dbReference type="SUPFAM" id="SSF52821">
    <property type="entry name" value="Rhodanese/Cell cycle control phosphatase"/>
    <property type="match status" value="2"/>
</dbReference>
<sequence length="279" mass="31354">MQDVLVKAMWLNEHLNDPSLVIADCRFDLTNPSAGKNAYEESHIPGAVYFHLDEELSGPVEKHGGRHPLPDLTTFAALLGDKGIDHEKTVIVYDDQGGAMAARLWWMLQYLGHERVAVLDGGFTGWREAGYSVTSEKTTILPTQFDIHIRKPKQLVQMEEIQKGENPLIDSREPDRYHGKVEPIDKKAGHIPGALNRFWKENLTEGQHWKSSQTLKREWSFISSQDAPIVYCGSGVTACANMLALQRAGIHHARLYLGSWSDWISYEENPVHTSLDSGV</sequence>
<dbReference type="PROSITE" id="PS00380">
    <property type="entry name" value="RHODANESE_1"/>
    <property type="match status" value="1"/>
</dbReference>
<protein>
    <submittedName>
        <fullName evidence="4">Thiosulfate/3-mercaptopyruvate sulfurtransferase</fullName>
    </submittedName>
</protein>
<evidence type="ECO:0000256" key="2">
    <source>
        <dbReference type="ARBA" id="ARBA00022737"/>
    </source>
</evidence>
<evidence type="ECO:0000256" key="1">
    <source>
        <dbReference type="ARBA" id="ARBA00022679"/>
    </source>
</evidence>
<dbReference type="InterPro" id="IPR045078">
    <property type="entry name" value="TST/MPST-like"/>
</dbReference>
<keyword evidence="4" id="KW-0670">Pyruvate</keyword>
<dbReference type="EMBL" id="FNNQ01000009">
    <property type="protein sequence ID" value="SDX04276.1"/>
    <property type="molecule type" value="Genomic_DNA"/>
</dbReference>
<dbReference type="RefSeq" id="WP_177167992.1">
    <property type="nucleotide sequence ID" value="NZ_FNNQ01000009.1"/>
</dbReference>
<dbReference type="GO" id="GO:0004792">
    <property type="term" value="F:thiosulfate-cyanide sulfurtransferase activity"/>
    <property type="evidence" value="ECO:0007669"/>
    <property type="project" value="InterPro"/>
</dbReference>
<feature type="domain" description="Rhodanese" evidence="3">
    <location>
        <begin position="16"/>
        <end position="135"/>
    </location>
</feature>
<keyword evidence="5" id="KW-1185">Reference proteome</keyword>